<gene>
    <name evidence="5" type="ORF">M136_2934</name>
</gene>
<dbReference type="SUPFAM" id="SSF46689">
    <property type="entry name" value="Homeodomain-like"/>
    <property type="match status" value="1"/>
</dbReference>
<dbReference type="Proteomes" id="UP000022082">
    <property type="component" value="Unassembled WGS sequence"/>
</dbReference>
<dbReference type="PANTHER" id="PTHR46796:SF13">
    <property type="entry name" value="HTH-TYPE TRANSCRIPTIONAL ACTIVATOR RHAS"/>
    <property type="match status" value="1"/>
</dbReference>
<keyword evidence="3" id="KW-0804">Transcription</keyword>
<dbReference type="Pfam" id="PF20240">
    <property type="entry name" value="DUF6597"/>
    <property type="match status" value="1"/>
</dbReference>
<evidence type="ECO:0000259" key="4">
    <source>
        <dbReference type="PROSITE" id="PS01124"/>
    </source>
</evidence>
<comment type="caution">
    <text evidence="5">The sequence shown here is derived from an EMBL/GenBank/DDBJ whole genome shotgun (WGS) entry which is preliminary data.</text>
</comment>
<dbReference type="InterPro" id="IPR018060">
    <property type="entry name" value="HTH_AraC"/>
</dbReference>
<protein>
    <submittedName>
        <fullName evidence="5">Bacterial regulatory helix-turn-helix s, AraC family protein</fullName>
    </submittedName>
</protein>
<reference evidence="5 6" key="1">
    <citation type="submission" date="2014-02" db="EMBL/GenBank/DDBJ databases">
        <authorList>
            <person name="Sears C."/>
            <person name="Carroll K."/>
            <person name="Sack B.R."/>
            <person name="Qadri F."/>
            <person name="Myers L.L."/>
            <person name="Chung G.-T."/>
            <person name="Escheverria P."/>
            <person name="Fraser C.M."/>
            <person name="Sadzewicz L."/>
            <person name="Shefchek K.A."/>
            <person name="Tallon L."/>
            <person name="Das S.P."/>
            <person name="Daugherty S."/>
            <person name="Mongodin E.F."/>
        </authorList>
    </citation>
    <scope>NUCLEOTIDE SEQUENCE [LARGE SCALE GENOMIC DNA]</scope>
    <source>
        <strain evidence="5 6">S36L11</strain>
    </source>
</reference>
<dbReference type="SMART" id="SM00342">
    <property type="entry name" value="HTH_ARAC"/>
    <property type="match status" value="1"/>
</dbReference>
<dbReference type="PANTHER" id="PTHR46796">
    <property type="entry name" value="HTH-TYPE TRANSCRIPTIONAL ACTIVATOR RHAS-RELATED"/>
    <property type="match status" value="1"/>
</dbReference>
<organism evidence="5 6">
    <name type="scientific">Bacteroides fragilis str. S36L11</name>
    <dbReference type="NCBI Taxonomy" id="1339327"/>
    <lineage>
        <taxon>Bacteria</taxon>
        <taxon>Pseudomonadati</taxon>
        <taxon>Bacteroidota</taxon>
        <taxon>Bacteroidia</taxon>
        <taxon>Bacteroidales</taxon>
        <taxon>Bacteroidaceae</taxon>
        <taxon>Bacteroides</taxon>
    </lineage>
</organism>
<dbReference type="GO" id="GO:0003700">
    <property type="term" value="F:DNA-binding transcription factor activity"/>
    <property type="evidence" value="ECO:0007669"/>
    <property type="project" value="InterPro"/>
</dbReference>
<evidence type="ECO:0000313" key="5">
    <source>
        <dbReference type="EMBL" id="EXZ27880.1"/>
    </source>
</evidence>
<evidence type="ECO:0000256" key="3">
    <source>
        <dbReference type="ARBA" id="ARBA00023163"/>
    </source>
</evidence>
<dbReference type="InterPro" id="IPR009057">
    <property type="entry name" value="Homeodomain-like_sf"/>
</dbReference>
<evidence type="ECO:0000256" key="1">
    <source>
        <dbReference type="ARBA" id="ARBA00023015"/>
    </source>
</evidence>
<dbReference type="InterPro" id="IPR046532">
    <property type="entry name" value="DUF6597"/>
</dbReference>
<accession>A0A015X117</accession>
<evidence type="ECO:0000256" key="2">
    <source>
        <dbReference type="ARBA" id="ARBA00023125"/>
    </source>
</evidence>
<proteinExistence type="predicted"/>
<dbReference type="Pfam" id="PF12833">
    <property type="entry name" value="HTH_18"/>
    <property type="match status" value="1"/>
</dbReference>
<keyword evidence="1" id="KW-0805">Transcription regulation</keyword>
<dbReference type="RefSeq" id="WP_011203124.1">
    <property type="nucleotide sequence ID" value="NZ_JGDJ01000235.1"/>
</dbReference>
<keyword evidence="2" id="KW-0238">DNA-binding</keyword>
<dbReference type="PATRIC" id="fig|1339327.3.peg.3501"/>
<name>A0A015X117_BACFG</name>
<dbReference type="InterPro" id="IPR050204">
    <property type="entry name" value="AraC_XylS_family_regulators"/>
</dbReference>
<feature type="domain" description="HTH araC/xylS-type" evidence="4">
    <location>
        <begin position="156"/>
        <end position="256"/>
    </location>
</feature>
<dbReference type="AlphaFoldDB" id="A0A015X117"/>
<evidence type="ECO:0000313" key="6">
    <source>
        <dbReference type="Proteomes" id="UP000022082"/>
    </source>
</evidence>
<dbReference type="Gene3D" id="1.10.10.60">
    <property type="entry name" value="Homeodomain-like"/>
    <property type="match status" value="1"/>
</dbReference>
<sequence>MQSFRVIKPTAALVPYVRHYWVLSDDALAPVSERTLPVGCVQMVFHRGRQLFSLTEGRLQPSSFISGQAFGYSDVESTGMLEMIVVVFQPFAAKAFLHMPVSEFRGMNVNTEETGDPLLVDLGRRIADMPDRVACIRLIEEFLLSRLYAFPEYNLKRVSTVLEAVNLHPHIRTAQLADVACLSNKQFGRVFAEYVGATPKEFLRIVRIQRALYTLQCQPGISFAQLAYECGFFDQSHMIKEFKFFSGYTPAEYLAVCAPYSDYFFVEE</sequence>
<dbReference type="PROSITE" id="PS01124">
    <property type="entry name" value="HTH_ARAC_FAMILY_2"/>
    <property type="match status" value="1"/>
</dbReference>
<dbReference type="GO" id="GO:0043565">
    <property type="term" value="F:sequence-specific DNA binding"/>
    <property type="evidence" value="ECO:0007669"/>
    <property type="project" value="InterPro"/>
</dbReference>
<dbReference type="EMBL" id="JGDJ01000235">
    <property type="protein sequence ID" value="EXZ27880.1"/>
    <property type="molecule type" value="Genomic_DNA"/>
</dbReference>